<dbReference type="EMBL" id="AZGM01000038">
    <property type="protein sequence ID" value="KRM28736.1"/>
    <property type="molecule type" value="Genomic_DNA"/>
</dbReference>
<evidence type="ECO:0000313" key="7">
    <source>
        <dbReference type="Proteomes" id="UP000051412"/>
    </source>
</evidence>
<evidence type="ECO:0000259" key="5">
    <source>
        <dbReference type="Pfam" id="PF02837"/>
    </source>
</evidence>
<dbReference type="STRING" id="1423782.FD32_GL001663"/>
<evidence type="ECO:0000256" key="1">
    <source>
        <dbReference type="ARBA" id="ARBA00007401"/>
    </source>
</evidence>
<feature type="domain" description="Glycosyl hydrolases family 2 sugar binding" evidence="5">
    <location>
        <begin position="46"/>
        <end position="144"/>
    </location>
</feature>
<dbReference type="SUPFAM" id="SSF51445">
    <property type="entry name" value="(Trans)glycosidases"/>
    <property type="match status" value="1"/>
</dbReference>
<dbReference type="PANTHER" id="PTHR42732:SF1">
    <property type="entry name" value="BETA-MANNOSIDASE"/>
    <property type="match status" value="1"/>
</dbReference>
<organism evidence="6 7">
    <name type="scientific">Limosilactobacillus panis DSM 6035</name>
    <dbReference type="NCBI Taxonomy" id="1423782"/>
    <lineage>
        <taxon>Bacteria</taxon>
        <taxon>Bacillati</taxon>
        <taxon>Bacillota</taxon>
        <taxon>Bacilli</taxon>
        <taxon>Lactobacillales</taxon>
        <taxon>Lactobacillaceae</taxon>
        <taxon>Limosilactobacillus</taxon>
    </lineage>
</organism>
<dbReference type="Pfam" id="PF02836">
    <property type="entry name" value="Glyco_hydro_2_C"/>
    <property type="match status" value="1"/>
</dbReference>
<dbReference type="InterPro" id="IPR006104">
    <property type="entry name" value="Glyco_hydro_2_N"/>
</dbReference>
<dbReference type="InterPro" id="IPR017853">
    <property type="entry name" value="GH"/>
</dbReference>
<dbReference type="GO" id="GO:0004553">
    <property type="term" value="F:hydrolase activity, hydrolyzing O-glycosyl compounds"/>
    <property type="evidence" value="ECO:0007669"/>
    <property type="project" value="InterPro"/>
</dbReference>
<dbReference type="InterPro" id="IPR006101">
    <property type="entry name" value="Glyco_hydro_2"/>
</dbReference>
<dbReference type="PANTHER" id="PTHR42732">
    <property type="entry name" value="BETA-GALACTOSIDASE"/>
    <property type="match status" value="1"/>
</dbReference>
<keyword evidence="3" id="KW-0326">Glycosidase</keyword>
<dbReference type="PATRIC" id="fig|1423782.4.peg.1729"/>
<dbReference type="Gene3D" id="3.20.20.80">
    <property type="entry name" value="Glycosidases"/>
    <property type="match status" value="1"/>
</dbReference>
<evidence type="ECO:0000256" key="2">
    <source>
        <dbReference type="ARBA" id="ARBA00022801"/>
    </source>
</evidence>
<dbReference type="Pfam" id="PF02837">
    <property type="entry name" value="Glyco_hydro_2_N"/>
    <property type="match status" value="1"/>
</dbReference>
<dbReference type="Proteomes" id="UP000051412">
    <property type="component" value="Unassembled WGS sequence"/>
</dbReference>
<gene>
    <name evidence="6" type="ORF">FD32_GL001663</name>
</gene>
<dbReference type="OrthoDB" id="9762066at2"/>
<keyword evidence="2" id="KW-0378">Hydrolase</keyword>
<feature type="domain" description="Glycoside hydrolase family 2 catalytic" evidence="4">
    <location>
        <begin position="258"/>
        <end position="538"/>
    </location>
</feature>
<reference evidence="6 7" key="1">
    <citation type="journal article" date="2015" name="Genome Announc.">
        <title>Expanding the biotechnology potential of lactobacilli through comparative genomics of 213 strains and associated genera.</title>
        <authorList>
            <person name="Sun Z."/>
            <person name="Harris H.M."/>
            <person name="McCann A."/>
            <person name="Guo C."/>
            <person name="Argimon S."/>
            <person name="Zhang W."/>
            <person name="Yang X."/>
            <person name="Jeffery I.B."/>
            <person name="Cooney J.C."/>
            <person name="Kagawa T.F."/>
            <person name="Liu W."/>
            <person name="Song Y."/>
            <person name="Salvetti E."/>
            <person name="Wrobel A."/>
            <person name="Rasinkangas P."/>
            <person name="Parkhill J."/>
            <person name="Rea M.C."/>
            <person name="O'Sullivan O."/>
            <person name="Ritari J."/>
            <person name="Douillard F.P."/>
            <person name="Paul Ross R."/>
            <person name="Yang R."/>
            <person name="Briner A.E."/>
            <person name="Felis G.E."/>
            <person name="de Vos W.M."/>
            <person name="Barrangou R."/>
            <person name="Klaenhammer T.R."/>
            <person name="Caufield P.W."/>
            <person name="Cui Y."/>
            <person name="Zhang H."/>
            <person name="O'Toole P.W."/>
        </authorList>
    </citation>
    <scope>NUCLEOTIDE SEQUENCE [LARGE SCALE GENOMIC DNA]</scope>
    <source>
        <strain evidence="6 7">DSM 6035</strain>
    </source>
</reference>
<keyword evidence="7" id="KW-1185">Reference proteome</keyword>
<comment type="caution">
    <text evidence="6">The sequence shown here is derived from an EMBL/GenBank/DDBJ whole genome shotgun (WGS) entry which is preliminary data.</text>
</comment>
<comment type="similarity">
    <text evidence="1">Belongs to the glycosyl hydrolase 2 family.</text>
</comment>
<dbReference type="InterPro" id="IPR006103">
    <property type="entry name" value="Glyco_hydro_2_cat"/>
</dbReference>
<dbReference type="AlphaFoldDB" id="A0A0R1XFD6"/>
<dbReference type="SUPFAM" id="SSF49785">
    <property type="entry name" value="Galactose-binding domain-like"/>
    <property type="match status" value="1"/>
</dbReference>
<evidence type="ECO:0000259" key="4">
    <source>
        <dbReference type="Pfam" id="PF02836"/>
    </source>
</evidence>
<dbReference type="InterPro" id="IPR036156">
    <property type="entry name" value="Beta-gal/glucu_dom_sf"/>
</dbReference>
<sequence length="742" mass="84425">MTMRHIKRINADWEFSKDRDFKNFRQVNLPHTWNAKDGQDGGNDYYRGYGYYRKKIDIKKQEGTEYWLQFDAVAQRARIFINNQQVGHHDGGYSAFRLNITDAIHNGENTIKVIVDNLPNQTVYPQKADFTFFGGITRSVHLIRVSQAHFALGHYGDSGIKITPRFASDQSTEAKVEAEIKTEGTANGTTITMQVGNLVTTGIINDNHAYLTMMIKDVHRWDGVNDPYLYHALFTLGTDDDQLLISFGCRTYHFDPNKGFILNGHPYQIVGAAKHEDYWGVGAAVTEEMEDQDNRLLLDMGGNAWRLAHYQHSDYEYQTADQLGILVWAEIPQITTYMKSGDQNAAQQLQELVCQNWNHASIICWTLSNEITTSTGVTPNLLACHRRLNDLAHQLDDSRLTCIANVFMLEPDSELLSIPDIRTYNLYYGWYVPGINQNEEFLEKFHTDHPDMMIGLSEYGADNNPAYHSEHPDQGDYTEEYAAQYHEHMLKVWAARPWLAMLFPWTLADFAADGREEGGKPGQNQKGLVTIDRNIKKDSYYIYKAYLSKQPFVHICGHHYTKRPHHTTIKVYSNQVEVSLTINGHRLAKQKGQHVFTFPVDLQGKSTVTASAGNYHDTITITATDQPVPEYSNGTSGSVTNWFDKDPINPNYYSINDSINDLKKNPQAAAIYQEILVKATSSFGDVAKASKMPPAMEKKMNAISLAKQLKMVARAFKPGEIEQYNRELQQIKKTDERGSKQN</sequence>
<proteinExistence type="inferred from homology"/>
<protein>
    <recommendedName>
        <fullName evidence="8">Beta-galactosidase</fullName>
    </recommendedName>
</protein>
<name>A0A0R1XFD6_9LACO</name>
<evidence type="ECO:0000256" key="3">
    <source>
        <dbReference type="ARBA" id="ARBA00023295"/>
    </source>
</evidence>
<dbReference type="Gene3D" id="2.60.120.260">
    <property type="entry name" value="Galactose-binding domain-like"/>
    <property type="match status" value="1"/>
</dbReference>
<accession>A0A0R1XFD6</accession>
<dbReference type="RefSeq" id="WP_082126054.1">
    <property type="nucleotide sequence ID" value="NZ_AZGM01000038.1"/>
</dbReference>
<dbReference type="PRINTS" id="PR00132">
    <property type="entry name" value="GLHYDRLASE2"/>
</dbReference>
<dbReference type="Gene3D" id="2.60.40.10">
    <property type="entry name" value="Immunoglobulins"/>
    <property type="match status" value="2"/>
</dbReference>
<dbReference type="InterPro" id="IPR051913">
    <property type="entry name" value="GH2_Domain-Containing"/>
</dbReference>
<dbReference type="InterPro" id="IPR008979">
    <property type="entry name" value="Galactose-bd-like_sf"/>
</dbReference>
<evidence type="ECO:0008006" key="8">
    <source>
        <dbReference type="Google" id="ProtNLM"/>
    </source>
</evidence>
<dbReference type="GO" id="GO:0005975">
    <property type="term" value="P:carbohydrate metabolic process"/>
    <property type="evidence" value="ECO:0007669"/>
    <property type="project" value="InterPro"/>
</dbReference>
<evidence type="ECO:0000313" key="6">
    <source>
        <dbReference type="EMBL" id="KRM28736.1"/>
    </source>
</evidence>
<dbReference type="InterPro" id="IPR013783">
    <property type="entry name" value="Ig-like_fold"/>
</dbReference>
<dbReference type="SUPFAM" id="SSF49303">
    <property type="entry name" value="beta-Galactosidase/glucuronidase domain"/>
    <property type="match status" value="1"/>
</dbReference>